<keyword evidence="6" id="KW-0999">Mitochondrion inner membrane</keyword>
<keyword evidence="8 11" id="KW-1133">Transmembrane helix</keyword>
<accession>A0A0L8H759</accession>
<dbReference type="STRING" id="37653.A0A0L8H759"/>
<evidence type="ECO:0000256" key="4">
    <source>
        <dbReference type="ARBA" id="ARBA00022660"/>
    </source>
</evidence>
<name>A0A0L8H759_OCTBM</name>
<evidence type="ECO:0000256" key="2">
    <source>
        <dbReference type="ARBA" id="ARBA00008674"/>
    </source>
</evidence>
<dbReference type="EMBL" id="KQ418974">
    <property type="protein sequence ID" value="KOF85037.1"/>
    <property type="molecule type" value="Genomic_DNA"/>
</dbReference>
<evidence type="ECO:0000256" key="10">
    <source>
        <dbReference type="ARBA" id="ARBA00023136"/>
    </source>
</evidence>
<dbReference type="InterPro" id="IPR009423">
    <property type="entry name" value="NDUC2"/>
</dbReference>
<evidence type="ECO:0000256" key="8">
    <source>
        <dbReference type="ARBA" id="ARBA00022989"/>
    </source>
</evidence>
<organism evidence="12">
    <name type="scientific">Octopus bimaculoides</name>
    <name type="common">California two-spotted octopus</name>
    <dbReference type="NCBI Taxonomy" id="37653"/>
    <lineage>
        <taxon>Eukaryota</taxon>
        <taxon>Metazoa</taxon>
        <taxon>Spiralia</taxon>
        <taxon>Lophotrochozoa</taxon>
        <taxon>Mollusca</taxon>
        <taxon>Cephalopoda</taxon>
        <taxon>Coleoidea</taxon>
        <taxon>Octopodiformes</taxon>
        <taxon>Octopoda</taxon>
        <taxon>Incirrata</taxon>
        <taxon>Octopodidae</taxon>
        <taxon>Octopus</taxon>
    </lineage>
</organism>
<proteinExistence type="inferred from homology"/>
<keyword evidence="5 11" id="KW-0812">Transmembrane</keyword>
<dbReference type="AlphaFoldDB" id="A0A0L8H759"/>
<reference evidence="12" key="1">
    <citation type="submission" date="2015-07" db="EMBL/GenBank/DDBJ databases">
        <title>MeaNS - Measles Nucleotide Surveillance Program.</title>
        <authorList>
            <person name="Tran T."/>
            <person name="Druce J."/>
        </authorList>
    </citation>
    <scope>NUCLEOTIDE SEQUENCE</scope>
    <source>
        <strain evidence="12">UCB-OBI-ISO-001</strain>
        <tissue evidence="12">Gonad</tissue>
    </source>
</reference>
<dbReference type="GO" id="GO:0006120">
    <property type="term" value="P:mitochondrial electron transport, NADH to ubiquinone"/>
    <property type="evidence" value="ECO:0007669"/>
    <property type="project" value="InterPro"/>
</dbReference>
<dbReference type="PANTHER" id="PTHR13099">
    <property type="entry name" value="NADH-UBIQUINONE OXIDOREDUCTASE SUBUNIT B14.5B"/>
    <property type="match status" value="1"/>
</dbReference>
<keyword evidence="9" id="KW-0496">Mitochondrion</keyword>
<keyword evidence="10 11" id="KW-0472">Membrane</keyword>
<dbReference type="PANTHER" id="PTHR13099:SF0">
    <property type="entry name" value="NADH DEHYDROGENASE [UBIQUINONE] 1 SUBUNIT C2-RELATED"/>
    <property type="match status" value="1"/>
</dbReference>
<evidence type="ECO:0000256" key="3">
    <source>
        <dbReference type="ARBA" id="ARBA00022448"/>
    </source>
</evidence>
<gene>
    <name evidence="12" type="ORF">OCBIM_22020897mg</name>
</gene>
<evidence type="ECO:0000313" key="12">
    <source>
        <dbReference type="EMBL" id="KOF85037.1"/>
    </source>
</evidence>
<evidence type="ECO:0000256" key="9">
    <source>
        <dbReference type="ARBA" id="ARBA00023128"/>
    </source>
</evidence>
<evidence type="ECO:0000256" key="11">
    <source>
        <dbReference type="SAM" id="Phobius"/>
    </source>
</evidence>
<keyword evidence="3" id="KW-0813">Transport</keyword>
<dbReference type="Pfam" id="PF06374">
    <property type="entry name" value="NDUF_C2"/>
    <property type="match status" value="1"/>
</dbReference>
<feature type="transmembrane region" description="Helical" evidence="11">
    <location>
        <begin position="37"/>
        <end position="54"/>
    </location>
</feature>
<sequence>MKGLLDLSAEEAGMTIVGILTAVSHNMFKNRPVYAGVQRHVAFGLIGLYLGNLIKNYRLDYNRKKWIYLEDYMAKHPERFPEVPPVLYKDILLQWRPVR</sequence>
<keyword evidence="4" id="KW-0679">Respiratory chain</keyword>
<comment type="subcellular location">
    <subcellularLocation>
        <location evidence="1">Mitochondrion inner membrane</location>
        <topology evidence="1">Single-pass membrane protein</topology>
        <orientation evidence="1">Matrix side</orientation>
    </subcellularLocation>
</comment>
<protein>
    <recommendedName>
        <fullName evidence="13">NADH dehydrogenase [ubiquinone] 1 subunit C2</fullName>
    </recommendedName>
</protein>
<evidence type="ECO:0000256" key="5">
    <source>
        <dbReference type="ARBA" id="ARBA00022692"/>
    </source>
</evidence>
<dbReference type="GO" id="GO:0005743">
    <property type="term" value="C:mitochondrial inner membrane"/>
    <property type="evidence" value="ECO:0007669"/>
    <property type="project" value="UniProtKB-SubCell"/>
</dbReference>
<evidence type="ECO:0000256" key="1">
    <source>
        <dbReference type="ARBA" id="ARBA00004298"/>
    </source>
</evidence>
<evidence type="ECO:0000256" key="6">
    <source>
        <dbReference type="ARBA" id="ARBA00022792"/>
    </source>
</evidence>
<comment type="similarity">
    <text evidence="2">Belongs to the complex I NDUFC2 subunit family.</text>
</comment>
<evidence type="ECO:0008006" key="13">
    <source>
        <dbReference type="Google" id="ProtNLM"/>
    </source>
</evidence>
<keyword evidence="7" id="KW-0249">Electron transport</keyword>
<evidence type="ECO:0000256" key="7">
    <source>
        <dbReference type="ARBA" id="ARBA00022982"/>
    </source>
</evidence>